<dbReference type="Gene3D" id="3.30.1360.40">
    <property type="match status" value="1"/>
</dbReference>
<comment type="similarity">
    <text evidence="1">Belongs to the RRF family.</text>
</comment>
<reference evidence="4 5" key="1">
    <citation type="submission" date="2019-03" db="EMBL/GenBank/DDBJ databases">
        <title>Metabolic potential of uncultured bacteria and archaea associated with petroleum seepage in deep-sea sediments.</title>
        <authorList>
            <person name="Dong X."/>
            <person name="Hubert C."/>
        </authorList>
    </citation>
    <scope>NUCLEOTIDE SEQUENCE [LARGE SCALE GENOMIC DNA]</scope>
    <source>
        <strain evidence="4">E44_bin7</strain>
    </source>
</reference>
<dbReference type="GO" id="GO:0006412">
    <property type="term" value="P:translation"/>
    <property type="evidence" value="ECO:0007669"/>
    <property type="project" value="UniProtKB-KW"/>
</dbReference>
<evidence type="ECO:0000259" key="3">
    <source>
        <dbReference type="Pfam" id="PF01765"/>
    </source>
</evidence>
<dbReference type="PANTHER" id="PTHR20982">
    <property type="entry name" value="RIBOSOME RECYCLING FACTOR"/>
    <property type="match status" value="1"/>
</dbReference>
<dbReference type="SUPFAM" id="SSF55194">
    <property type="entry name" value="Ribosome recycling factor, RRF"/>
    <property type="match status" value="1"/>
</dbReference>
<dbReference type="AlphaFoldDB" id="A0A523RXM6"/>
<dbReference type="EMBL" id="SOKJ01000220">
    <property type="protein sequence ID" value="TET10512.1"/>
    <property type="molecule type" value="Genomic_DNA"/>
</dbReference>
<feature type="domain" description="Ribosome recycling factor" evidence="3">
    <location>
        <begin position="22"/>
        <end position="113"/>
    </location>
</feature>
<protein>
    <submittedName>
        <fullName evidence="4">Ribosome recycling factor</fullName>
    </submittedName>
</protein>
<dbReference type="InterPro" id="IPR036191">
    <property type="entry name" value="RRF_sf"/>
</dbReference>
<dbReference type="Gene3D" id="1.10.132.20">
    <property type="entry name" value="Ribosome-recycling factor"/>
    <property type="match status" value="1"/>
</dbReference>
<name>A0A523RXM6_UNCAE</name>
<evidence type="ECO:0000313" key="4">
    <source>
        <dbReference type="EMBL" id="TET10512.1"/>
    </source>
</evidence>
<keyword evidence="2" id="KW-0648">Protein biosynthesis</keyword>
<accession>A0A523RXM6</accession>
<evidence type="ECO:0000256" key="2">
    <source>
        <dbReference type="ARBA" id="ARBA00022917"/>
    </source>
</evidence>
<organism evidence="4 5">
    <name type="scientific">Aerophobetes bacterium</name>
    <dbReference type="NCBI Taxonomy" id="2030807"/>
    <lineage>
        <taxon>Bacteria</taxon>
        <taxon>Candidatus Aerophobota</taxon>
    </lineage>
</organism>
<dbReference type="Proteomes" id="UP000316360">
    <property type="component" value="Unassembled WGS sequence"/>
</dbReference>
<dbReference type="InterPro" id="IPR023584">
    <property type="entry name" value="Ribosome_recyc_fac_dom"/>
</dbReference>
<proteinExistence type="inferred from homology"/>
<dbReference type="GO" id="GO:0043023">
    <property type="term" value="F:ribosomal large subunit binding"/>
    <property type="evidence" value="ECO:0007669"/>
    <property type="project" value="TreeGrafter"/>
</dbReference>
<comment type="caution">
    <text evidence="4">The sequence shown here is derived from an EMBL/GenBank/DDBJ whole genome shotgun (WGS) entry which is preliminary data.</text>
</comment>
<evidence type="ECO:0000256" key="1">
    <source>
        <dbReference type="ARBA" id="ARBA00005912"/>
    </source>
</evidence>
<dbReference type="FunFam" id="3.30.1360.40:FF:000001">
    <property type="entry name" value="Ribosome-recycling factor"/>
    <property type="match status" value="1"/>
</dbReference>
<gene>
    <name evidence="4" type="ORF">E3J84_03905</name>
</gene>
<sequence>MVKETYEKTKKKMEQATGRLADRYARMRSERARADLVKGIKVDCYGSKMSLEQLSNISIPEPHLIVIEPWDKTILDNVEKAILASDLGINPSNDGNIIRLAIPPLTEERRAEIA</sequence>
<dbReference type="PANTHER" id="PTHR20982:SF3">
    <property type="entry name" value="MITOCHONDRIAL RIBOSOME RECYCLING FACTOR PSEUDO 1"/>
    <property type="match status" value="1"/>
</dbReference>
<evidence type="ECO:0000313" key="5">
    <source>
        <dbReference type="Proteomes" id="UP000316360"/>
    </source>
</evidence>
<dbReference type="Pfam" id="PF01765">
    <property type="entry name" value="RRF"/>
    <property type="match status" value="1"/>
</dbReference>
<dbReference type="InterPro" id="IPR002661">
    <property type="entry name" value="Ribosome_recyc_fac"/>
</dbReference>
<feature type="non-terminal residue" evidence="4">
    <location>
        <position position="114"/>
    </location>
</feature>